<dbReference type="GO" id="GO:0003676">
    <property type="term" value="F:nucleic acid binding"/>
    <property type="evidence" value="ECO:0007669"/>
    <property type="project" value="InterPro"/>
</dbReference>
<dbReference type="VEuPathDB" id="FungiDB:H257_17049"/>
<comment type="cofactor">
    <cofactor evidence="1">
        <name>a divalent metal cation</name>
        <dbReference type="ChEBI" id="CHEBI:60240"/>
    </cofactor>
</comment>
<dbReference type="Pfam" id="PF03184">
    <property type="entry name" value="DDE_1"/>
    <property type="match status" value="1"/>
</dbReference>
<dbReference type="AlphaFoldDB" id="W4FI84"/>
<name>W4FI84_APHAT</name>
<evidence type="ECO:0000256" key="2">
    <source>
        <dbReference type="ARBA" id="ARBA00022723"/>
    </source>
</evidence>
<dbReference type="OrthoDB" id="164601at2759"/>
<evidence type="ECO:0000259" key="4">
    <source>
        <dbReference type="Pfam" id="PF13359"/>
    </source>
</evidence>
<protein>
    <recommendedName>
        <fullName evidence="6">DDE Tnp4 domain-containing protein</fullName>
    </recommendedName>
</protein>
<accession>W4FI84</accession>
<proteinExistence type="predicted"/>
<sequence>MPLLLIVKGRPGGDIATKEVPTYPAGPVYAVQKTAYMNQRVWNMYLREVLKPELDCPSVLLTDNLKYHLSKKSYKIMQDELYSGAFLQPLSANTTSVQQPLDVGVMGPFKQMCHTEWIKEGKVVTATAKRLVMIKRAIKVWDGMKEDTAASDLTLLETSLEDFGEAARQGMDMDEAPVNPIMDKFVNVLGPEGIRSLTNFTVSEIESLWSIVDDALNAAWLEGRGRKSTTSPKNRLFMTLTVMKQFCSWDKHAADFSFKAPTFEKMIMRTVSKIEPVLSNKFIVCPSMATLTETGCRFTNYPYALYAVDVKFQPSLRPTGRFSEQKHYFSGKHHLYGYKIETAVSPDGRCVAMSDAHPGSVHDLTIMRTRRDVHKANLTKTPREAALSDHGELSTAFPTYWPCLVDMDYIRIAHEVRGIHPKRRPANGALDANDHECNRRVSSDRVVVENFFGRVCSLWRISSTTFTWGEKIYLSLQKTTFALTNFHLLLLPMLAEDENYYAMVLARYQRMASEKKRKRAETQHRYRLRKSNCVFCK</sequence>
<dbReference type="GO" id="GO:0046872">
    <property type="term" value="F:metal ion binding"/>
    <property type="evidence" value="ECO:0007669"/>
    <property type="project" value="UniProtKB-KW"/>
</dbReference>
<dbReference type="GeneID" id="20819045"/>
<reference evidence="5" key="1">
    <citation type="submission" date="2013-12" db="EMBL/GenBank/DDBJ databases">
        <title>The Genome Sequence of Aphanomyces astaci APO3.</title>
        <authorList>
            <consortium name="The Broad Institute Genomics Platform"/>
            <person name="Russ C."/>
            <person name="Tyler B."/>
            <person name="van West P."/>
            <person name="Dieguez-Uribeondo J."/>
            <person name="Young S.K."/>
            <person name="Zeng Q."/>
            <person name="Gargeya S."/>
            <person name="Fitzgerald M."/>
            <person name="Abouelleil A."/>
            <person name="Alvarado L."/>
            <person name="Chapman S.B."/>
            <person name="Gainer-Dewar J."/>
            <person name="Goldberg J."/>
            <person name="Griggs A."/>
            <person name="Gujja S."/>
            <person name="Hansen M."/>
            <person name="Howarth C."/>
            <person name="Imamovic A."/>
            <person name="Ireland A."/>
            <person name="Larimer J."/>
            <person name="McCowan C."/>
            <person name="Murphy C."/>
            <person name="Pearson M."/>
            <person name="Poon T.W."/>
            <person name="Priest M."/>
            <person name="Roberts A."/>
            <person name="Saif S."/>
            <person name="Shea T."/>
            <person name="Sykes S."/>
            <person name="Wortman J."/>
            <person name="Nusbaum C."/>
            <person name="Birren B."/>
        </authorList>
    </citation>
    <scope>NUCLEOTIDE SEQUENCE [LARGE SCALE GENOMIC DNA]</scope>
    <source>
        <strain evidence="5">APO3</strain>
    </source>
</reference>
<dbReference type="EMBL" id="KI913210">
    <property type="protein sequence ID" value="ETV66463.1"/>
    <property type="molecule type" value="Genomic_DNA"/>
</dbReference>
<feature type="domain" description="DDE Tnp4" evidence="4">
    <location>
        <begin position="321"/>
        <end position="466"/>
    </location>
</feature>
<gene>
    <name evidence="5" type="ORF">H257_17049</name>
</gene>
<evidence type="ECO:0000256" key="1">
    <source>
        <dbReference type="ARBA" id="ARBA00001968"/>
    </source>
</evidence>
<dbReference type="Pfam" id="PF13359">
    <property type="entry name" value="DDE_Tnp_4"/>
    <property type="match status" value="1"/>
</dbReference>
<evidence type="ECO:0000259" key="3">
    <source>
        <dbReference type="Pfam" id="PF03184"/>
    </source>
</evidence>
<feature type="domain" description="DDE-1" evidence="3">
    <location>
        <begin position="20"/>
        <end position="119"/>
    </location>
</feature>
<organism evidence="5">
    <name type="scientific">Aphanomyces astaci</name>
    <name type="common">Crayfish plague agent</name>
    <dbReference type="NCBI Taxonomy" id="112090"/>
    <lineage>
        <taxon>Eukaryota</taxon>
        <taxon>Sar</taxon>
        <taxon>Stramenopiles</taxon>
        <taxon>Oomycota</taxon>
        <taxon>Saprolegniomycetes</taxon>
        <taxon>Saprolegniales</taxon>
        <taxon>Verrucalvaceae</taxon>
        <taxon>Aphanomyces</taxon>
    </lineage>
</organism>
<dbReference type="InterPro" id="IPR004875">
    <property type="entry name" value="DDE_SF_endonuclease_dom"/>
</dbReference>
<dbReference type="InterPro" id="IPR027806">
    <property type="entry name" value="HARBI1_dom"/>
</dbReference>
<evidence type="ECO:0008006" key="6">
    <source>
        <dbReference type="Google" id="ProtNLM"/>
    </source>
</evidence>
<keyword evidence="2" id="KW-0479">Metal-binding</keyword>
<dbReference type="RefSeq" id="XP_009843992.1">
    <property type="nucleotide sequence ID" value="XM_009845690.1"/>
</dbReference>
<evidence type="ECO:0000313" key="5">
    <source>
        <dbReference type="EMBL" id="ETV66463.1"/>
    </source>
</evidence>